<dbReference type="AlphaFoldDB" id="A0A9D6V4G8"/>
<feature type="domain" description="CusB-like beta-barrel" evidence="6">
    <location>
        <begin position="355"/>
        <end position="430"/>
    </location>
</feature>
<dbReference type="InterPro" id="IPR058792">
    <property type="entry name" value="Beta-barrel_RND_2"/>
</dbReference>
<dbReference type="InterPro" id="IPR058647">
    <property type="entry name" value="BSH_CzcB-like"/>
</dbReference>
<dbReference type="Proteomes" id="UP000807825">
    <property type="component" value="Unassembled WGS sequence"/>
</dbReference>
<evidence type="ECO:0000259" key="9">
    <source>
        <dbReference type="Pfam" id="PF25975"/>
    </source>
</evidence>
<keyword evidence="4" id="KW-0472">Membrane</keyword>
<evidence type="ECO:0000313" key="11">
    <source>
        <dbReference type="Proteomes" id="UP000807825"/>
    </source>
</evidence>
<sequence>MLKKEFMGICAVIVVGVIAIALLIFSGKKAQGTAQDHSGHGHGQESHGDGHDHSGSQGPHGGKILTEGEFELEVAVFEKGVPAHFRIYPSHKRKPVNPKEVSIIVELERLGGKTDKFSFKPTGEFLYSEQEIEEPHSFFIKVSAEYKGEKFEWEYSQYENRLTVPPDLAKKMGFETETAGPGTVISVLELPGEIALNADMVSHVIPRVAGVVLESRKNLGDAVHKGEVIAVIDSRDLGEAKSRYLVAVEREKLAGYNFERVQRLWEAQTVAEKEFLTAKKTYLEEKIELTAASRKLLALGLNKQDLSNLSNEDDSTLTHFVIRAPFDGVVTKKHLSQGEWAKEDAEIYVIADLSSVWVDVIVYAKDVESVHLNQKATVKTDSYGLEGVGTVSYVGPLVGEDTRTAKARVVIPNPEGKWRPGIFARVELVRHNASPPLVVRNEAIQNFQNKSVVFVQHDDQYEARPVTVGRSNDKFSEILKGLSPGESYVTNNSFVLKAEMGKAGMSHEH</sequence>
<dbReference type="Pfam" id="PF25893">
    <property type="entry name" value="HH_CzcB"/>
    <property type="match status" value="1"/>
</dbReference>
<dbReference type="GO" id="GO:0030288">
    <property type="term" value="C:outer membrane-bounded periplasmic space"/>
    <property type="evidence" value="ECO:0007669"/>
    <property type="project" value="TreeGrafter"/>
</dbReference>
<dbReference type="GO" id="GO:0046914">
    <property type="term" value="F:transition metal ion binding"/>
    <property type="evidence" value="ECO:0007669"/>
    <property type="project" value="TreeGrafter"/>
</dbReference>
<dbReference type="Pfam" id="PF25971">
    <property type="entry name" value="CzcB_N"/>
    <property type="match status" value="1"/>
</dbReference>
<evidence type="ECO:0000259" key="6">
    <source>
        <dbReference type="Pfam" id="PF25954"/>
    </source>
</evidence>
<evidence type="ECO:0000256" key="4">
    <source>
        <dbReference type="SAM" id="Phobius"/>
    </source>
</evidence>
<feature type="domain" description="CzcB-like alpha-helical hairpin" evidence="5">
    <location>
        <begin position="239"/>
        <end position="298"/>
    </location>
</feature>
<dbReference type="InterPro" id="IPR058646">
    <property type="entry name" value="CzcB_N"/>
</dbReference>
<feature type="transmembrane region" description="Helical" evidence="4">
    <location>
        <begin position="6"/>
        <end position="25"/>
    </location>
</feature>
<evidence type="ECO:0000256" key="2">
    <source>
        <dbReference type="ARBA" id="ARBA00022448"/>
    </source>
</evidence>
<protein>
    <submittedName>
        <fullName evidence="10">Efflux RND transporter periplasmic adaptor subunit</fullName>
    </submittedName>
</protein>
<keyword evidence="4" id="KW-1133">Transmembrane helix</keyword>
<dbReference type="GO" id="GO:0022857">
    <property type="term" value="F:transmembrane transporter activity"/>
    <property type="evidence" value="ECO:0007669"/>
    <property type="project" value="InterPro"/>
</dbReference>
<dbReference type="Gene3D" id="2.40.30.170">
    <property type="match status" value="1"/>
</dbReference>
<keyword evidence="2" id="KW-0813">Transport</keyword>
<feature type="domain" description="CzcB-like C-terminal circularly permuted SH3-like" evidence="9">
    <location>
        <begin position="438"/>
        <end position="497"/>
    </location>
</feature>
<evidence type="ECO:0000256" key="3">
    <source>
        <dbReference type="SAM" id="MobiDB-lite"/>
    </source>
</evidence>
<dbReference type="Pfam" id="PF25954">
    <property type="entry name" value="Beta-barrel_RND_2"/>
    <property type="match status" value="1"/>
</dbReference>
<evidence type="ECO:0000259" key="8">
    <source>
        <dbReference type="Pfam" id="PF25973"/>
    </source>
</evidence>
<dbReference type="FunFam" id="2.40.30.170:FF:000010">
    <property type="entry name" value="Efflux RND transporter periplasmic adaptor subunit"/>
    <property type="match status" value="1"/>
</dbReference>
<accession>A0A9D6V4G8</accession>
<name>A0A9D6V4G8_9BACT</name>
<keyword evidence="4" id="KW-0812">Transmembrane</keyword>
<dbReference type="SUPFAM" id="SSF111369">
    <property type="entry name" value="HlyD-like secretion proteins"/>
    <property type="match status" value="1"/>
</dbReference>
<dbReference type="InterPro" id="IPR051909">
    <property type="entry name" value="MFP_Cation_Efflux"/>
</dbReference>
<evidence type="ECO:0000259" key="7">
    <source>
        <dbReference type="Pfam" id="PF25971"/>
    </source>
</evidence>
<dbReference type="GO" id="GO:0015679">
    <property type="term" value="P:plasma membrane copper ion transport"/>
    <property type="evidence" value="ECO:0007669"/>
    <property type="project" value="TreeGrafter"/>
</dbReference>
<feature type="domain" description="CzcB N-terminal" evidence="7">
    <location>
        <begin position="62"/>
        <end position="153"/>
    </location>
</feature>
<dbReference type="Pfam" id="PF25975">
    <property type="entry name" value="CzcB_C"/>
    <property type="match status" value="1"/>
</dbReference>
<comment type="similarity">
    <text evidence="1">Belongs to the membrane fusion protein (MFP) (TC 8.A.1) family.</text>
</comment>
<dbReference type="NCBIfam" id="TIGR01730">
    <property type="entry name" value="RND_mfp"/>
    <property type="match status" value="1"/>
</dbReference>
<dbReference type="InterPro" id="IPR058648">
    <property type="entry name" value="HH_CzcB-like"/>
</dbReference>
<evidence type="ECO:0000256" key="1">
    <source>
        <dbReference type="ARBA" id="ARBA00009477"/>
    </source>
</evidence>
<dbReference type="InterPro" id="IPR006143">
    <property type="entry name" value="RND_pump_MFP"/>
</dbReference>
<gene>
    <name evidence="10" type="ORF">HY912_13815</name>
</gene>
<feature type="region of interest" description="Disordered" evidence="3">
    <location>
        <begin position="33"/>
        <end position="63"/>
    </location>
</feature>
<dbReference type="GO" id="GO:0016020">
    <property type="term" value="C:membrane"/>
    <property type="evidence" value="ECO:0007669"/>
    <property type="project" value="InterPro"/>
</dbReference>
<dbReference type="PANTHER" id="PTHR30097:SF4">
    <property type="entry name" value="SLR6042 PROTEIN"/>
    <property type="match status" value="1"/>
</dbReference>
<feature type="domain" description="CzcB-like barrel-sandwich hybrid" evidence="8">
    <location>
        <begin position="201"/>
        <end position="352"/>
    </location>
</feature>
<dbReference type="GO" id="GO:0060003">
    <property type="term" value="P:copper ion export"/>
    <property type="evidence" value="ECO:0007669"/>
    <property type="project" value="TreeGrafter"/>
</dbReference>
<proteinExistence type="inferred from homology"/>
<organism evidence="10 11">
    <name type="scientific">Desulfomonile tiedjei</name>
    <dbReference type="NCBI Taxonomy" id="2358"/>
    <lineage>
        <taxon>Bacteria</taxon>
        <taxon>Pseudomonadati</taxon>
        <taxon>Thermodesulfobacteriota</taxon>
        <taxon>Desulfomonilia</taxon>
        <taxon>Desulfomonilales</taxon>
        <taxon>Desulfomonilaceae</taxon>
        <taxon>Desulfomonile</taxon>
    </lineage>
</organism>
<comment type="caution">
    <text evidence="10">The sequence shown here is derived from an EMBL/GenBank/DDBJ whole genome shotgun (WGS) entry which is preliminary data.</text>
</comment>
<evidence type="ECO:0000313" key="10">
    <source>
        <dbReference type="EMBL" id="MBI5250563.1"/>
    </source>
</evidence>
<dbReference type="Gene3D" id="2.40.50.100">
    <property type="match status" value="1"/>
</dbReference>
<dbReference type="InterPro" id="IPR058649">
    <property type="entry name" value="CzcB_C"/>
</dbReference>
<evidence type="ECO:0000259" key="5">
    <source>
        <dbReference type="Pfam" id="PF25893"/>
    </source>
</evidence>
<dbReference type="PANTHER" id="PTHR30097">
    <property type="entry name" value="CATION EFFLUX SYSTEM PROTEIN CUSB"/>
    <property type="match status" value="1"/>
</dbReference>
<dbReference type="Gene3D" id="2.40.420.20">
    <property type="match status" value="1"/>
</dbReference>
<feature type="compositionally biased region" description="Basic and acidic residues" evidence="3">
    <location>
        <begin position="37"/>
        <end position="54"/>
    </location>
</feature>
<dbReference type="Pfam" id="PF25973">
    <property type="entry name" value="BSH_CzcB"/>
    <property type="match status" value="1"/>
</dbReference>
<reference evidence="10" key="1">
    <citation type="submission" date="2020-07" db="EMBL/GenBank/DDBJ databases">
        <title>Huge and variable diversity of episymbiotic CPR bacteria and DPANN archaea in groundwater ecosystems.</title>
        <authorList>
            <person name="He C.Y."/>
            <person name="Keren R."/>
            <person name="Whittaker M."/>
            <person name="Farag I.F."/>
            <person name="Doudna J."/>
            <person name="Cate J.H.D."/>
            <person name="Banfield J.F."/>
        </authorList>
    </citation>
    <scope>NUCLEOTIDE SEQUENCE</scope>
    <source>
        <strain evidence="10">NC_groundwater_1664_Pr3_B-0.1um_52_9</strain>
    </source>
</reference>
<dbReference type="EMBL" id="JACRDE010000361">
    <property type="protein sequence ID" value="MBI5250563.1"/>
    <property type="molecule type" value="Genomic_DNA"/>
</dbReference>